<gene>
    <name evidence="8" type="ORF">PENTCL1PPCAC_23348</name>
</gene>
<dbReference type="EMBL" id="BTSX01000005">
    <property type="protein sequence ID" value="GMT01174.1"/>
    <property type="molecule type" value="Genomic_DNA"/>
</dbReference>
<keyword evidence="9" id="KW-1185">Reference proteome</keyword>
<organism evidence="8 9">
    <name type="scientific">Pristionchus entomophagus</name>
    <dbReference type="NCBI Taxonomy" id="358040"/>
    <lineage>
        <taxon>Eukaryota</taxon>
        <taxon>Metazoa</taxon>
        <taxon>Ecdysozoa</taxon>
        <taxon>Nematoda</taxon>
        <taxon>Chromadorea</taxon>
        <taxon>Rhabditida</taxon>
        <taxon>Rhabditina</taxon>
        <taxon>Diplogasteromorpha</taxon>
        <taxon>Diplogasteroidea</taxon>
        <taxon>Neodiplogasteridae</taxon>
        <taxon>Pristionchus</taxon>
    </lineage>
</organism>
<protein>
    <recommendedName>
        <fullName evidence="7">Amino acid transporter transmembrane domain-containing protein</fullName>
    </recommendedName>
</protein>
<evidence type="ECO:0000256" key="5">
    <source>
        <dbReference type="ARBA" id="ARBA00023136"/>
    </source>
</evidence>
<dbReference type="InterPro" id="IPR013057">
    <property type="entry name" value="AA_transpt_TM"/>
</dbReference>
<feature type="transmembrane region" description="Helical" evidence="6">
    <location>
        <begin position="29"/>
        <end position="49"/>
    </location>
</feature>
<evidence type="ECO:0000256" key="3">
    <source>
        <dbReference type="ARBA" id="ARBA00022692"/>
    </source>
</evidence>
<name>A0AAV5U2W4_9BILA</name>
<evidence type="ECO:0000256" key="4">
    <source>
        <dbReference type="ARBA" id="ARBA00022989"/>
    </source>
</evidence>
<evidence type="ECO:0000313" key="8">
    <source>
        <dbReference type="EMBL" id="GMT01174.1"/>
    </source>
</evidence>
<accession>A0AAV5U2W4</accession>
<keyword evidence="3 6" id="KW-0812">Transmembrane</keyword>
<feature type="non-terminal residue" evidence="8">
    <location>
        <position position="1"/>
    </location>
</feature>
<dbReference type="GO" id="GO:0016020">
    <property type="term" value="C:membrane"/>
    <property type="evidence" value="ECO:0007669"/>
    <property type="project" value="UniProtKB-SubCell"/>
</dbReference>
<sequence>TLMFAYGGHACFPTFQHDMKKPQDFSKSVIAAYIVMLIMYLPLSIYGYLVYGGSLSGGSIIPSLQVSWVQTAVNILITL</sequence>
<dbReference type="Proteomes" id="UP001432027">
    <property type="component" value="Unassembled WGS sequence"/>
</dbReference>
<dbReference type="PANTHER" id="PTHR48017">
    <property type="entry name" value="OS05G0424000 PROTEIN-RELATED"/>
    <property type="match status" value="1"/>
</dbReference>
<dbReference type="AlphaFoldDB" id="A0AAV5U2W4"/>
<evidence type="ECO:0000256" key="6">
    <source>
        <dbReference type="SAM" id="Phobius"/>
    </source>
</evidence>
<feature type="non-terminal residue" evidence="8">
    <location>
        <position position="79"/>
    </location>
</feature>
<reference evidence="8" key="1">
    <citation type="submission" date="2023-10" db="EMBL/GenBank/DDBJ databases">
        <title>Genome assembly of Pristionchus species.</title>
        <authorList>
            <person name="Yoshida K."/>
            <person name="Sommer R.J."/>
        </authorList>
    </citation>
    <scope>NUCLEOTIDE SEQUENCE</scope>
    <source>
        <strain evidence="8">RS0144</strain>
    </source>
</reference>
<keyword evidence="4 6" id="KW-1133">Transmembrane helix</keyword>
<proteinExistence type="predicted"/>
<evidence type="ECO:0000256" key="1">
    <source>
        <dbReference type="ARBA" id="ARBA00004370"/>
    </source>
</evidence>
<keyword evidence="5 6" id="KW-0472">Membrane</keyword>
<evidence type="ECO:0000256" key="2">
    <source>
        <dbReference type="ARBA" id="ARBA00022448"/>
    </source>
</evidence>
<keyword evidence="2" id="KW-0813">Transport</keyword>
<dbReference type="Pfam" id="PF01490">
    <property type="entry name" value="Aa_trans"/>
    <property type="match status" value="1"/>
</dbReference>
<feature type="domain" description="Amino acid transporter transmembrane" evidence="7">
    <location>
        <begin position="2"/>
        <end position="78"/>
    </location>
</feature>
<comment type="caution">
    <text evidence="8">The sequence shown here is derived from an EMBL/GenBank/DDBJ whole genome shotgun (WGS) entry which is preliminary data.</text>
</comment>
<comment type="subcellular location">
    <subcellularLocation>
        <location evidence="1">Membrane</location>
    </subcellularLocation>
</comment>
<evidence type="ECO:0000313" key="9">
    <source>
        <dbReference type="Proteomes" id="UP001432027"/>
    </source>
</evidence>
<evidence type="ECO:0000259" key="7">
    <source>
        <dbReference type="Pfam" id="PF01490"/>
    </source>
</evidence>